<evidence type="ECO:0000256" key="6">
    <source>
        <dbReference type="SAM" id="SignalP"/>
    </source>
</evidence>
<sequence>MAAKRYLILFLYLLNSDTGEAENGKTAGNDIVDRHLKPGVTIDKVSLTQKNYIQFLKYMVDVPPITDYTFCIWMKSINLTRNHPLLSYSKNEHDRLITAWITPYGKFIRLKIMDRPVFEVPLGTTEHAWYHVCQSWAGLTGQWDLYVNRKHLASGQDKVLQGVTIPPHGDLVVGQEYTDFDKGLDDGIEGDIFGFNMVLASTSSHYTSPEYHPIPPPGNLKIPVPLVIDAKSPAKAHFGNEKLKSYHFKSNVPFKHTINLQSPRSNQESSVFDYFTSLPTRMARTFFDMFNIVRPQRKITKIYKPHPPIHRKSYPSHPRRTSINEIQGEGPKPLGLVLVQMSYDCVYRKGAPLSGEGVLVSWTKTAVRVFGGAALSPISPFCI</sequence>
<keyword evidence="3" id="KW-0106">Calcium</keyword>
<evidence type="ECO:0000256" key="5">
    <source>
        <dbReference type="ARBA" id="ARBA00023180"/>
    </source>
</evidence>
<dbReference type="PRINTS" id="PR00895">
    <property type="entry name" value="PENTAXIN"/>
</dbReference>
<dbReference type="AlphaFoldDB" id="A0A653D1F4"/>
<dbReference type="InterPro" id="IPR013320">
    <property type="entry name" value="ConA-like_dom_sf"/>
</dbReference>
<dbReference type="InterPro" id="IPR001759">
    <property type="entry name" value="PTX_dom"/>
</dbReference>
<evidence type="ECO:0000256" key="4">
    <source>
        <dbReference type="ARBA" id="ARBA00023157"/>
    </source>
</evidence>
<evidence type="ECO:0000313" key="8">
    <source>
        <dbReference type="EMBL" id="VEN53954.1"/>
    </source>
</evidence>
<keyword evidence="2" id="KW-0479">Metal-binding</keyword>
<evidence type="ECO:0000313" key="9">
    <source>
        <dbReference type="Proteomes" id="UP000410492"/>
    </source>
</evidence>
<evidence type="ECO:0000256" key="1">
    <source>
        <dbReference type="ARBA" id="ARBA00001913"/>
    </source>
</evidence>
<feature type="signal peptide" evidence="6">
    <location>
        <begin position="1"/>
        <end position="21"/>
    </location>
</feature>
<dbReference type="SUPFAM" id="SSF49899">
    <property type="entry name" value="Concanavalin A-like lectins/glucanases"/>
    <property type="match status" value="1"/>
</dbReference>
<accession>A0A653D1F4</accession>
<dbReference type="SMART" id="SM00159">
    <property type="entry name" value="PTX"/>
    <property type="match status" value="1"/>
</dbReference>
<dbReference type="Proteomes" id="UP000410492">
    <property type="component" value="Unassembled WGS sequence"/>
</dbReference>
<comment type="cofactor">
    <cofactor evidence="1">
        <name>Ca(2+)</name>
        <dbReference type="ChEBI" id="CHEBI:29108"/>
    </cofactor>
</comment>
<dbReference type="OrthoDB" id="6022652at2759"/>
<feature type="domain" description="Pentraxin (PTX)" evidence="7">
    <location>
        <begin position="37"/>
        <end position="229"/>
    </location>
</feature>
<dbReference type="PANTHER" id="PTHR19277">
    <property type="entry name" value="PENTRAXIN"/>
    <property type="match status" value="1"/>
</dbReference>
<dbReference type="GO" id="GO:0046872">
    <property type="term" value="F:metal ion binding"/>
    <property type="evidence" value="ECO:0007669"/>
    <property type="project" value="UniProtKB-KW"/>
</dbReference>
<feature type="chain" id="PRO_5025021428" description="Pentraxin (PTX) domain-containing protein" evidence="6">
    <location>
        <begin position="22"/>
        <end position="383"/>
    </location>
</feature>
<gene>
    <name evidence="8" type="ORF">CALMAC_LOCUS13597</name>
</gene>
<dbReference type="Pfam" id="PF00354">
    <property type="entry name" value="Pentaxin"/>
    <property type="match status" value="1"/>
</dbReference>
<keyword evidence="5" id="KW-0325">Glycoprotein</keyword>
<dbReference type="InterPro" id="IPR051360">
    <property type="entry name" value="Neuronal_Pentraxin_Related"/>
</dbReference>
<evidence type="ECO:0000259" key="7">
    <source>
        <dbReference type="SMART" id="SM00159"/>
    </source>
</evidence>
<name>A0A653D1F4_CALMS</name>
<dbReference type="Gene3D" id="2.60.120.200">
    <property type="match status" value="1"/>
</dbReference>
<keyword evidence="6" id="KW-0732">Signal</keyword>
<keyword evidence="9" id="KW-1185">Reference proteome</keyword>
<evidence type="ECO:0000256" key="3">
    <source>
        <dbReference type="ARBA" id="ARBA00022837"/>
    </source>
</evidence>
<organism evidence="8 9">
    <name type="scientific">Callosobruchus maculatus</name>
    <name type="common">Southern cowpea weevil</name>
    <name type="synonym">Pulse bruchid</name>
    <dbReference type="NCBI Taxonomy" id="64391"/>
    <lineage>
        <taxon>Eukaryota</taxon>
        <taxon>Metazoa</taxon>
        <taxon>Ecdysozoa</taxon>
        <taxon>Arthropoda</taxon>
        <taxon>Hexapoda</taxon>
        <taxon>Insecta</taxon>
        <taxon>Pterygota</taxon>
        <taxon>Neoptera</taxon>
        <taxon>Endopterygota</taxon>
        <taxon>Coleoptera</taxon>
        <taxon>Polyphaga</taxon>
        <taxon>Cucujiformia</taxon>
        <taxon>Chrysomeloidea</taxon>
        <taxon>Chrysomelidae</taxon>
        <taxon>Bruchinae</taxon>
        <taxon>Bruchini</taxon>
        <taxon>Callosobruchus</taxon>
    </lineage>
</organism>
<dbReference type="EMBL" id="CAACVG010009718">
    <property type="protein sequence ID" value="VEN53954.1"/>
    <property type="molecule type" value="Genomic_DNA"/>
</dbReference>
<evidence type="ECO:0000256" key="2">
    <source>
        <dbReference type="ARBA" id="ARBA00022723"/>
    </source>
</evidence>
<reference evidence="8 9" key="1">
    <citation type="submission" date="2019-01" db="EMBL/GenBank/DDBJ databases">
        <authorList>
            <person name="Sayadi A."/>
        </authorList>
    </citation>
    <scope>NUCLEOTIDE SEQUENCE [LARGE SCALE GENOMIC DNA]</scope>
</reference>
<dbReference type="PANTHER" id="PTHR19277:SF125">
    <property type="entry name" value="B6"/>
    <property type="match status" value="1"/>
</dbReference>
<proteinExistence type="predicted"/>
<protein>
    <recommendedName>
        <fullName evidence="7">Pentraxin (PTX) domain-containing protein</fullName>
    </recommendedName>
</protein>
<keyword evidence="4" id="KW-1015">Disulfide bond</keyword>